<gene>
    <name evidence="2" type="ORF">NC653_009019</name>
</gene>
<evidence type="ECO:0000313" key="2">
    <source>
        <dbReference type="EMBL" id="KAJ7004002.1"/>
    </source>
</evidence>
<evidence type="ECO:0000256" key="1">
    <source>
        <dbReference type="SAM" id="MobiDB-lite"/>
    </source>
</evidence>
<sequence>MSGCTFLIKFRFHVSNGTEERKVSRVESLYCRKVQNSFLRKGHGLFGRGLETVCHCVRVRECTAMTAPFSHHHTVQWSNLSSLPSISKIIRCVPAKHQELATSQPALRRIDEIRTKKNERQQPSTISPSSPNYGERPSNELSSGC</sequence>
<comment type="caution">
    <text evidence="2">The sequence shown here is derived from an EMBL/GenBank/DDBJ whole genome shotgun (WGS) entry which is preliminary data.</text>
</comment>
<accession>A0AAD6R947</accession>
<protein>
    <submittedName>
        <fullName evidence="2">Uncharacterized protein</fullName>
    </submittedName>
</protein>
<name>A0AAD6R947_9ROSI</name>
<feature type="region of interest" description="Disordered" evidence="1">
    <location>
        <begin position="103"/>
        <end position="145"/>
    </location>
</feature>
<keyword evidence="3" id="KW-1185">Reference proteome</keyword>
<dbReference type="Proteomes" id="UP001164929">
    <property type="component" value="Chromosome 3"/>
</dbReference>
<dbReference type="EMBL" id="JAQIZT010000003">
    <property type="protein sequence ID" value="KAJ7004002.1"/>
    <property type="molecule type" value="Genomic_DNA"/>
</dbReference>
<feature type="compositionally biased region" description="Polar residues" evidence="1">
    <location>
        <begin position="121"/>
        <end position="132"/>
    </location>
</feature>
<organism evidence="2 3">
    <name type="scientific">Populus alba x Populus x berolinensis</name>
    <dbReference type="NCBI Taxonomy" id="444605"/>
    <lineage>
        <taxon>Eukaryota</taxon>
        <taxon>Viridiplantae</taxon>
        <taxon>Streptophyta</taxon>
        <taxon>Embryophyta</taxon>
        <taxon>Tracheophyta</taxon>
        <taxon>Spermatophyta</taxon>
        <taxon>Magnoliopsida</taxon>
        <taxon>eudicotyledons</taxon>
        <taxon>Gunneridae</taxon>
        <taxon>Pentapetalae</taxon>
        <taxon>rosids</taxon>
        <taxon>fabids</taxon>
        <taxon>Malpighiales</taxon>
        <taxon>Salicaceae</taxon>
        <taxon>Saliceae</taxon>
        <taxon>Populus</taxon>
    </lineage>
</organism>
<evidence type="ECO:0000313" key="3">
    <source>
        <dbReference type="Proteomes" id="UP001164929"/>
    </source>
</evidence>
<proteinExistence type="predicted"/>
<dbReference type="AlphaFoldDB" id="A0AAD6R947"/>
<feature type="compositionally biased region" description="Basic and acidic residues" evidence="1">
    <location>
        <begin position="108"/>
        <end position="120"/>
    </location>
</feature>
<reference evidence="2" key="1">
    <citation type="journal article" date="2023" name="Mol. Ecol. Resour.">
        <title>Chromosome-level genome assembly of a triploid poplar Populus alba 'Berolinensis'.</title>
        <authorList>
            <person name="Chen S."/>
            <person name="Yu Y."/>
            <person name="Wang X."/>
            <person name="Wang S."/>
            <person name="Zhang T."/>
            <person name="Zhou Y."/>
            <person name="He R."/>
            <person name="Meng N."/>
            <person name="Wang Y."/>
            <person name="Liu W."/>
            <person name="Liu Z."/>
            <person name="Liu J."/>
            <person name="Guo Q."/>
            <person name="Huang H."/>
            <person name="Sederoff R.R."/>
            <person name="Wang G."/>
            <person name="Qu G."/>
            <person name="Chen S."/>
        </authorList>
    </citation>
    <scope>NUCLEOTIDE SEQUENCE</scope>
    <source>
        <strain evidence="2">SC-2020</strain>
    </source>
</reference>